<dbReference type="EMBL" id="SJFN01000010">
    <property type="protein sequence ID" value="TBW38673.1"/>
    <property type="molecule type" value="Genomic_DNA"/>
</dbReference>
<dbReference type="AlphaFoldDB" id="A0A4Q9VU62"/>
<dbReference type="SUPFAM" id="SSF117892">
    <property type="entry name" value="Band 7/SPFH domain"/>
    <property type="match status" value="1"/>
</dbReference>
<comment type="function">
    <text evidence="6">HflC and HflK could regulate a protease.</text>
</comment>
<keyword evidence="9" id="KW-0378">Hydrolase</keyword>
<dbReference type="Pfam" id="PF01145">
    <property type="entry name" value="Band_7"/>
    <property type="match status" value="1"/>
</dbReference>
<feature type="region of interest" description="Disordered" evidence="7">
    <location>
        <begin position="296"/>
        <end position="317"/>
    </location>
</feature>
<dbReference type="RefSeq" id="WP_131308087.1">
    <property type="nucleotide sequence ID" value="NZ_SJFN01000010.1"/>
</dbReference>
<dbReference type="GO" id="GO:0008233">
    <property type="term" value="F:peptidase activity"/>
    <property type="evidence" value="ECO:0007669"/>
    <property type="project" value="UniProtKB-KW"/>
</dbReference>
<reference evidence="9 10" key="1">
    <citation type="submission" date="2019-02" db="EMBL/GenBank/DDBJ databases">
        <title>Siculibacillus lacustris gen. nov., sp. nov., a new rosette-forming bacterium isolated from a freshwater crater lake (Lake St. Ana, Romania).</title>
        <authorList>
            <person name="Felfoldi T."/>
            <person name="Marton Z."/>
            <person name="Szabo A."/>
            <person name="Mentes A."/>
            <person name="Boka K."/>
            <person name="Marialigeti K."/>
            <person name="Mathe I."/>
            <person name="Koncz M."/>
            <person name="Schumann P."/>
            <person name="Toth E."/>
        </authorList>
    </citation>
    <scope>NUCLEOTIDE SEQUENCE [LARGE SCALE GENOMIC DNA]</scope>
    <source>
        <strain evidence="9 10">SA-279</strain>
    </source>
</reference>
<dbReference type="PANTHER" id="PTHR42911:SF1">
    <property type="entry name" value="MODULATOR OF FTSH PROTEASE HFLC"/>
    <property type="match status" value="1"/>
</dbReference>
<sequence>MKTGFFGIVGILVVVVLIAAVSSAFVVSPTTQALVLQFGQVRRAVVTPGLYFKVPFIQNVEYLDKRILDIDLEPQELIASDKKRLVVDAFARYKIVDPVQFYQGVRTVQGGNLRLNTFVSSAVRAVLADASFFAVVRDDRAGLMEKIKAQVDLEAKGIGVDVIDVKIRRADLPQKNSEAVFQRMQTERQREATELRAKGSEESQRIKARADADKEILLAEASRDAERVRGSGDADRIKIFAEAYNRDPEFFQFYRSMQAYETSMKGSDTRLLMSPQSSAFLRFLTDSKGGAVITPKTAAPTLPPTAGPPAVVLAPAP</sequence>
<proteinExistence type="inferred from homology"/>
<keyword evidence="5" id="KW-0472">Membrane</keyword>
<dbReference type="OrthoDB" id="9812991at2"/>
<comment type="caution">
    <text evidence="9">The sequence shown here is derived from an EMBL/GenBank/DDBJ whole genome shotgun (WGS) entry which is preliminary data.</text>
</comment>
<protein>
    <recommendedName>
        <fullName evidence="6">Protein HflC</fullName>
    </recommendedName>
</protein>
<evidence type="ECO:0000256" key="2">
    <source>
        <dbReference type="ARBA" id="ARBA00007862"/>
    </source>
</evidence>
<evidence type="ECO:0000313" key="9">
    <source>
        <dbReference type="EMBL" id="TBW38673.1"/>
    </source>
</evidence>
<evidence type="ECO:0000256" key="6">
    <source>
        <dbReference type="PIRNR" id="PIRNR005651"/>
    </source>
</evidence>
<dbReference type="PIRSF" id="PIRSF005651">
    <property type="entry name" value="HflC"/>
    <property type="match status" value="1"/>
</dbReference>
<gene>
    <name evidence="9" type="ORF">EYW49_08210</name>
</gene>
<comment type="similarity">
    <text evidence="2 6">Belongs to the band 7/mec-2 family. HflC subfamily.</text>
</comment>
<dbReference type="InterPro" id="IPR010200">
    <property type="entry name" value="HflC"/>
</dbReference>
<keyword evidence="10" id="KW-1185">Reference proteome</keyword>
<name>A0A4Q9VU62_9HYPH</name>
<dbReference type="GO" id="GO:0006508">
    <property type="term" value="P:proteolysis"/>
    <property type="evidence" value="ECO:0007669"/>
    <property type="project" value="UniProtKB-KW"/>
</dbReference>
<comment type="subcellular location">
    <subcellularLocation>
        <location evidence="1">Membrane</location>
        <topology evidence="1">Single-pass membrane protein</topology>
    </subcellularLocation>
</comment>
<evidence type="ECO:0000256" key="3">
    <source>
        <dbReference type="ARBA" id="ARBA00022692"/>
    </source>
</evidence>
<evidence type="ECO:0000256" key="4">
    <source>
        <dbReference type="ARBA" id="ARBA00022989"/>
    </source>
</evidence>
<dbReference type="PANTHER" id="PTHR42911">
    <property type="entry name" value="MODULATOR OF FTSH PROTEASE HFLC"/>
    <property type="match status" value="1"/>
</dbReference>
<evidence type="ECO:0000256" key="5">
    <source>
        <dbReference type="ARBA" id="ARBA00023136"/>
    </source>
</evidence>
<feature type="domain" description="Band 7" evidence="8">
    <location>
        <begin position="22"/>
        <end position="184"/>
    </location>
</feature>
<evidence type="ECO:0000259" key="8">
    <source>
        <dbReference type="SMART" id="SM00244"/>
    </source>
</evidence>
<evidence type="ECO:0000256" key="7">
    <source>
        <dbReference type="SAM" id="MobiDB-lite"/>
    </source>
</evidence>
<evidence type="ECO:0000313" key="10">
    <source>
        <dbReference type="Proteomes" id="UP000292781"/>
    </source>
</evidence>
<dbReference type="SMART" id="SM00244">
    <property type="entry name" value="PHB"/>
    <property type="match status" value="1"/>
</dbReference>
<dbReference type="GO" id="GO:0016020">
    <property type="term" value="C:membrane"/>
    <property type="evidence" value="ECO:0007669"/>
    <property type="project" value="UniProtKB-SubCell"/>
</dbReference>
<feature type="compositionally biased region" description="Low complexity" evidence="7">
    <location>
        <begin position="308"/>
        <end position="317"/>
    </location>
</feature>
<keyword evidence="4" id="KW-1133">Transmembrane helix</keyword>
<dbReference type="Proteomes" id="UP000292781">
    <property type="component" value="Unassembled WGS sequence"/>
</dbReference>
<keyword evidence="9" id="KW-0645">Protease</keyword>
<dbReference type="InterPro" id="IPR001107">
    <property type="entry name" value="Band_7"/>
</dbReference>
<accession>A0A4Q9VU62</accession>
<evidence type="ECO:0000256" key="1">
    <source>
        <dbReference type="ARBA" id="ARBA00004167"/>
    </source>
</evidence>
<dbReference type="InterPro" id="IPR036013">
    <property type="entry name" value="Band_7/SPFH_dom_sf"/>
</dbReference>
<keyword evidence="3" id="KW-0812">Transmembrane</keyword>
<organism evidence="9 10">
    <name type="scientific">Siculibacillus lacustris</name>
    <dbReference type="NCBI Taxonomy" id="1549641"/>
    <lineage>
        <taxon>Bacteria</taxon>
        <taxon>Pseudomonadati</taxon>
        <taxon>Pseudomonadota</taxon>
        <taxon>Alphaproteobacteria</taxon>
        <taxon>Hyphomicrobiales</taxon>
        <taxon>Ancalomicrobiaceae</taxon>
        <taxon>Siculibacillus</taxon>
    </lineage>
</organism>
<dbReference type="Gene3D" id="3.30.479.30">
    <property type="entry name" value="Band 7 domain"/>
    <property type="match status" value="1"/>
</dbReference>
<dbReference type="CDD" id="cd03405">
    <property type="entry name" value="SPFH_HflC"/>
    <property type="match status" value="1"/>
</dbReference>